<dbReference type="OrthoDB" id="5771746at2"/>
<reference evidence="1 2" key="1">
    <citation type="submission" date="2012-06" db="EMBL/GenBank/DDBJ databases">
        <title>Complete sequence of Thiocystis violascens DSM 198.</title>
        <authorList>
            <consortium name="US DOE Joint Genome Institute"/>
            <person name="Lucas S."/>
            <person name="Han J."/>
            <person name="Lapidus A."/>
            <person name="Cheng J.-F."/>
            <person name="Goodwin L."/>
            <person name="Pitluck S."/>
            <person name="Peters L."/>
            <person name="Ovchinnikova G."/>
            <person name="Teshima H."/>
            <person name="Detter J.C."/>
            <person name="Han C."/>
            <person name="Tapia R."/>
            <person name="Land M."/>
            <person name="Hauser L."/>
            <person name="Kyrpides N."/>
            <person name="Ivanova N."/>
            <person name="Pagani I."/>
            <person name="Vogl K."/>
            <person name="Liu Z."/>
            <person name="Frigaard N.-U."/>
            <person name="Bryant D."/>
            <person name="Woyke T."/>
        </authorList>
    </citation>
    <scope>NUCLEOTIDE SEQUENCE [LARGE SCALE GENOMIC DNA]</scope>
    <source>
        <strain evidence="2">ATCC 17096 / DSM 198 / 6111</strain>
    </source>
</reference>
<protein>
    <submittedName>
        <fullName evidence="1">Uncharacterized protein</fullName>
    </submittedName>
</protein>
<dbReference type="EMBL" id="CP003154">
    <property type="protein sequence ID" value="AFL74030.1"/>
    <property type="molecule type" value="Genomic_DNA"/>
</dbReference>
<evidence type="ECO:0000313" key="1">
    <source>
        <dbReference type="EMBL" id="AFL74030.1"/>
    </source>
</evidence>
<sequence>MSRSLVIVGLSLLCGGCGLIPPSHLGGIATTVTPEDYGQRLCGHLDLEDYPSCLSQVFDYFEQPRADTLPTGHSTSGPFAVMMERDVYLGHYQSDISQASFRVSNGRNGCRGSYNAFAGSPDAIFDVYCDDGRNGWADIIRDTDGRNGIGKLALDDGTQGEIVFGYVPLGQADPYPYRP</sequence>
<keyword evidence="2" id="KW-1185">Reference proteome</keyword>
<dbReference type="RefSeq" id="WP_014778484.1">
    <property type="nucleotide sequence ID" value="NC_018012.1"/>
</dbReference>
<dbReference type="KEGG" id="tvi:Thivi_2075"/>
<organism evidence="1 2">
    <name type="scientific">Thiocystis violascens (strain ATCC 17096 / DSM 198 / 6111)</name>
    <name type="common">Chromatium violascens</name>
    <dbReference type="NCBI Taxonomy" id="765911"/>
    <lineage>
        <taxon>Bacteria</taxon>
        <taxon>Pseudomonadati</taxon>
        <taxon>Pseudomonadota</taxon>
        <taxon>Gammaproteobacteria</taxon>
        <taxon>Chromatiales</taxon>
        <taxon>Chromatiaceae</taxon>
        <taxon>Thiocystis</taxon>
    </lineage>
</organism>
<accession>I3YAL2</accession>
<dbReference type="Proteomes" id="UP000006062">
    <property type="component" value="Chromosome"/>
</dbReference>
<dbReference type="eggNOG" id="ENOG50304M0">
    <property type="taxonomic scope" value="Bacteria"/>
</dbReference>
<dbReference type="HOGENOM" id="CLU_1502834_0_0_6"/>
<name>I3YAL2_THIV6</name>
<proteinExistence type="predicted"/>
<gene>
    <name evidence="1" type="ordered locus">Thivi_2075</name>
</gene>
<evidence type="ECO:0000313" key="2">
    <source>
        <dbReference type="Proteomes" id="UP000006062"/>
    </source>
</evidence>
<dbReference type="AlphaFoldDB" id="I3YAL2"/>